<evidence type="ECO:0000256" key="10">
    <source>
        <dbReference type="ARBA" id="ARBA00022837"/>
    </source>
</evidence>
<evidence type="ECO:0000256" key="20">
    <source>
        <dbReference type="SAM" id="MobiDB-lite"/>
    </source>
</evidence>
<sequence length="777" mass="89074">MDRTGSPAGTSSGFSLEWDPRTSEERALDNEKARRSQGVNGTPAPMDTNYREEIELPNPKIRINTENVRDLLGVEDRGLKKFSTEQLFEAAASGDIMMLEGLHEYLHYSERKLSDSLYASNGKNVLMKALLNLHDGKNKVVEYLLEISSRMGDVEVFVNAAYKDVYYEGHTSLHIAIERRSIEYVKLLVSKGADVHARAFGKFFQQQKGPSFYFGELPLSLAACTNQPAVVDYLMENEHHPADVRQQDPRGNTVLHALVLVADNSPENGRFVTAMYDHILTATAHLHPKWRLEVVKNQQGLTPIQLAAKTGKIDLFRHILHREFQSGPTKHLSRKFTEWVYGPVSSSLYDLAYLDSCQEESVLETLVYGSDIPNRHEMLTIEPLSQLLDEKWDRFARYIFAFYFLSYLVYLFIFTLLAYNKKGGEPPYRIKNTREDYLFLSGQVITGLSSLYFLIRGIFDMWRKRPRLHTLLIDGYFELLFLLQAVCFLLSAWLYLSSRQEYLGFMVGCLAMSWVNLLYYFRGNKHLGIYSVMIQKMILGDIMRFLFVYLVFLVGFSSAVVTLLIEPPVSNGTAARTLYTTTGTEGCQKPTYRNFSYTTLELFKFTIGMGDLEFTEHYKYKEVFYVLLISYIILTYILLLNMLIALMSSTVDKITKESTSIWQLQRAITILDLERSLPGCLRKRLRSGEKKDLGLGDDCRHCFRVEEVNWNKWKSDLGIINEDPGSGNSPHHSASNPPSERGSRWRSVFRETRGLRNTQPRPPYSTEMRPLANTSPV</sequence>
<dbReference type="SMART" id="SM00248">
    <property type="entry name" value="ANK"/>
    <property type="match status" value="4"/>
</dbReference>
<dbReference type="InterPro" id="IPR024862">
    <property type="entry name" value="TRPV"/>
</dbReference>
<dbReference type="InterPro" id="IPR002110">
    <property type="entry name" value="Ankyrin_rpt"/>
</dbReference>
<evidence type="ECO:0000256" key="4">
    <source>
        <dbReference type="ARBA" id="ARBA00022568"/>
    </source>
</evidence>
<keyword evidence="5" id="KW-0107">Calcium channel</keyword>
<keyword evidence="24" id="KW-1185">Reference proteome</keyword>
<feature type="region of interest" description="Disordered" evidence="20">
    <location>
        <begin position="1"/>
        <end position="50"/>
    </location>
</feature>
<feature type="transmembrane region" description="Helical" evidence="21">
    <location>
        <begin position="437"/>
        <end position="455"/>
    </location>
</feature>
<evidence type="ECO:0000256" key="21">
    <source>
        <dbReference type="SAM" id="Phobius"/>
    </source>
</evidence>
<dbReference type="PRINTS" id="PR01768">
    <property type="entry name" value="TRPVRECEPTOR"/>
</dbReference>
<keyword evidence="8" id="KW-0677">Repeat</keyword>
<feature type="transmembrane region" description="Helical" evidence="21">
    <location>
        <begin position="395"/>
        <end position="417"/>
    </location>
</feature>
<evidence type="ECO:0000256" key="16">
    <source>
        <dbReference type="ARBA" id="ARBA00023136"/>
    </source>
</evidence>
<dbReference type="InterPro" id="IPR036770">
    <property type="entry name" value="Ankyrin_rpt-contain_sf"/>
</dbReference>
<keyword evidence="17" id="KW-0407">Ion channel</keyword>
<feature type="transmembrane region" description="Helical" evidence="21">
    <location>
        <begin position="542"/>
        <end position="565"/>
    </location>
</feature>
<proteinExistence type="predicted"/>
<dbReference type="GO" id="GO:0005262">
    <property type="term" value="F:calcium channel activity"/>
    <property type="evidence" value="ECO:0007669"/>
    <property type="project" value="UniProtKB-KW"/>
</dbReference>
<dbReference type="OMA" id="YQYLHQN"/>
<dbReference type="Ensembl" id="ENSGMOT00000035298.1">
    <property type="protein sequence ID" value="ENSGMOP00000039532.1"/>
    <property type="gene ID" value="ENSGMOG00000014233.2"/>
</dbReference>
<dbReference type="GeneTree" id="ENSGT00940000158512"/>
<keyword evidence="9" id="KW-0547">Nucleotide-binding</keyword>
<evidence type="ECO:0000256" key="14">
    <source>
        <dbReference type="ARBA" id="ARBA00023043"/>
    </source>
</evidence>
<keyword evidence="3" id="KW-1003">Cell membrane</keyword>
<feature type="region of interest" description="Disordered" evidence="20">
    <location>
        <begin position="721"/>
        <end position="777"/>
    </location>
</feature>
<evidence type="ECO:0000256" key="11">
    <source>
        <dbReference type="ARBA" id="ARBA00022840"/>
    </source>
</evidence>
<dbReference type="GO" id="GO:0098703">
    <property type="term" value="P:calcium ion import across plasma membrane"/>
    <property type="evidence" value="ECO:0007669"/>
    <property type="project" value="TreeGrafter"/>
</dbReference>
<dbReference type="InterPro" id="IPR008347">
    <property type="entry name" value="TrpV1-4"/>
</dbReference>
<evidence type="ECO:0000256" key="19">
    <source>
        <dbReference type="PROSITE-ProRule" id="PRU00023"/>
    </source>
</evidence>
<dbReference type="GO" id="GO:0005516">
    <property type="term" value="F:calmodulin binding"/>
    <property type="evidence" value="ECO:0007669"/>
    <property type="project" value="UniProtKB-KW"/>
</dbReference>
<dbReference type="Proteomes" id="UP000694546">
    <property type="component" value="Chromosome 7"/>
</dbReference>
<accession>A0A8C5B1E0</accession>
<keyword evidence="16 21" id="KW-0472">Membrane</keyword>
<evidence type="ECO:0000256" key="3">
    <source>
        <dbReference type="ARBA" id="ARBA00022475"/>
    </source>
</evidence>
<reference evidence="23" key="1">
    <citation type="submission" date="2025-08" db="UniProtKB">
        <authorList>
            <consortium name="Ensembl"/>
        </authorList>
    </citation>
    <scope>IDENTIFICATION</scope>
</reference>
<dbReference type="GO" id="GO:0046872">
    <property type="term" value="F:metal ion binding"/>
    <property type="evidence" value="ECO:0007669"/>
    <property type="project" value="UniProtKB-KW"/>
</dbReference>
<dbReference type="Pfam" id="PF00520">
    <property type="entry name" value="Ion_trans"/>
    <property type="match status" value="1"/>
</dbReference>
<evidence type="ECO:0000256" key="5">
    <source>
        <dbReference type="ARBA" id="ARBA00022673"/>
    </source>
</evidence>
<dbReference type="PANTHER" id="PTHR10582:SF5">
    <property type="entry name" value="TRANSIENT RECEPTOR POTENTIAL CATION CHANNEL SUBFAMILY V MEMBER 2"/>
    <property type="match status" value="1"/>
</dbReference>
<evidence type="ECO:0000256" key="13">
    <source>
        <dbReference type="ARBA" id="ARBA00022989"/>
    </source>
</evidence>
<feature type="transmembrane region" description="Helical" evidence="21">
    <location>
        <begin position="476"/>
        <end position="496"/>
    </location>
</feature>
<evidence type="ECO:0000256" key="2">
    <source>
        <dbReference type="ARBA" id="ARBA00022448"/>
    </source>
</evidence>
<keyword evidence="2" id="KW-0813">Transport</keyword>
<name>A0A8C5B1E0_GADMO</name>
<keyword evidence="10" id="KW-0106">Calcium</keyword>
<evidence type="ECO:0000313" key="24">
    <source>
        <dbReference type="Proteomes" id="UP000694546"/>
    </source>
</evidence>
<protein>
    <submittedName>
        <fullName evidence="23">Transient receptor potential cation channel, subfamily V, member 1</fullName>
    </submittedName>
</protein>
<keyword evidence="13 21" id="KW-1133">Transmembrane helix</keyword>
<feature type="compositionally biased region" description="Basic and acidic residues" evidence="20">
    <location>
        <begin position="18"/>
        <end position="34"/>
    </location>
</feature>
<keyword evidence="12" id="KW-0112">Calmodulin-binding</keyword>
<dbReference type="GO" id="GO:0005524">
    <property type="term" value="F:ATP binding"/>
    <property type="evidence" value="ECO:0007669"/>
    <property type="project" value="UniProtKB-KW"/>
</dbReference>
<dbReference type="OrthoDB" id="533508at2759"/>
<keyword evidence="11" id="KW-0067">ATP-binding</keyword>
<dbReference type="PROSITE" id="PS50088">
    <property type="entry name" value="ANK_REPEAT"/>
    <property type="match status" value="1"/>
</dbReference>
<keyword evidence="6 21" id="KW-0812">Transmembrane</keyword>
<evidence type="ECO:0000256" key="15">
    <source>
        <dbReference type="ARBA" id="ARBA00023065"/>
    </source>
</evidence>
<evidence type="ECO:0000256" key="12">
    <source>
        <dbReference type="ARBA" id="ARBA00022860"/>
    </source>
</evidence>
<feature type="compositionally biased region" description="Low complexity" evidence="20">
    <location>
        <begin position="724"/>
        <end position="739"/>
    </location>
</feature>
<comment type="catalytic activity">
    <reaction evidence="18">
        <text>Ca(2+)(in) = Ca(2+)(out)</text>
        <dbReference type="Rhea" id="RHEA:29671"/>
        <dbReference type="ChEBI" id="CHEBI:29108"/>
    </reaction>
</comment>
<dbReference type="Pfam" id="PF12796">
    <property type="entry name" value="Ank_2"/>
    <property type="match status" value="1"/>
</dbReference>
<keyword evidence="7" id="KW-0479">Metal-binding</keyword>
<reference evidence="23" key="2">
    <citation type="submission" date="2025-09" db="UniProtKB">
        <authorList>
            <consortium name="Ensembl"/>
        </authorList>
    </citation>
    <scope>IDENTIFICATION</scope>
</reference>
<dbReference type="AlphaFoldDB" id="A0A8C5B1E0"/>
<evidence type="ECO:0000313" key="23">
    <source>
        <dbReference type="Ensembl" id="ENSGMOP00000039532.1"/>
    </source>
</evidence>
<dbReference type="PROSITE" id="PS50297">
    <property type="entry name" value="ANK_REP_REGION"/>
    <property type="match status" value="1"/>
</dbReference>
<dbReference type="SUPFAM" id="SSF48403">
    <property type="entry name" value="Ankyrin repeat"/>
    <property type="match status" value="1"/>
</dbReference>
<evidence type="ECO:0000256" key="17">
    <source>
        <dbReference type="ARBA" id="ARBA00023303"/>
    </source>
</evidence>
<feature type="transmembrane region" description="Helical" evidence="21">
    <location>
        <begin position="502"/>
        <end position="521"/>
    </location>
</feature>
<evidence type="ECO:0000259" key="22">
    <source>
        <dbReference type="Pfam" id="PF00520"/>
    </source>
</evidence>
<evidence type="ECO:0000256" key="1">
    <source>
        <dbReference type="ARBA" id="ARBA00004651"/>
    </source>
</evidence>
<organism evidence="23 24">
    <name type="scientific">Gadus morhua</name>
    <name type="common">Atlantic cod</name>
    <dbReference type="NCBI Taxonomy" id="8049"/>
    <lineage>
        <taxon>Eukaryota</taxon>
        <taxon>Metazoa</taxon>
        <taxon>Chordata</taxon>
        <taxon>Craniata</taxon>
        <taxon>Vertebrata</taxon>
        <taxon>Euteleostomi</taxon>
        <taxon>Actinopterygii</taxon>
        <taxon>Neopterygii</taxon>
        <taxon>Teleostei</taxon>
        <taxon>Neoteleostei</taxon>
        <taxon>Acanthomorphata</taxon>
        <taxon>Zeiogadaria</taxon>
        <taxon>Gadariae</taxon>
        <taxon>Gadiformes</taxon>
        <taxon>Gadoidei</taxon>
        <taxon>Gadidae</taxon>
        <taxon>Gadus</taxon>
    </lineage>
</organism>
<keyword evidence="14 19" id="KW-0040">ANK repeat</keyword>
<dbReference type="PANTHER" id="PTHR10582">
    <property type="entry name" value="TRANSIENT RECEPTOR POTENTIAL ION CHANNEL PROTEIN"/>
    <property type="match status" value="1"/>
</dbReference>
<dbReference type="FunFam" id="1.10.287.70:FF:000074">
    <property type="entry name" value="Transient receptor potential cation channel subfamily V member 1"/>
    <property type="match status" value="1"/>
</dbReference>
<feature type="transmembrane region" description="Helical" evidence="21">
    <location>
        <begin position="623"/>
        <end position="646"/>
    </location>
</feature>
<evidence type="ECO:0000256" key="7">
    <source>
        <dbReference type="ARBA" id="ARBA00022723"/>
    </source>
</evidence>
<feature type="domain" description="Ion transport" evidence="22">
    <location>
        <begin position="436"/>
        <end position="658"/>
    </location>
</feature>
<dbReference type="InterPro" id="IPR005821">
    <property type="entry name" value="Ion_trans_dom"/>
</dbReference>
<evidence type="ECO:0000256" key="9">
    <source>
        <dbReference type="ARBA" id="ARBA00022741"/>
    </source>
</evidence>
<gene>
    <name evidence="23" type="primary">trpv1</name>
</gene>
<evidence type="ECO:0000256" key="8">
    <source>
        <dbReference type="ARBA" id="ARBA00022737"/>
    </source>
</evidence>
<evidence type="ECO:0000256" key="18">
    <source>
        <dbReference type="ARBA" id="ARBA00036634"/>
    </source>
</evidence>
<comment type="subcellular location">
    <subcellularLocation>
        <location evidence="1">Cell membrane</location>
        <topology evidence="1">Multi-pass membrane protein</topology>
    </subcellularLocation>
</comment>
<feature type="repeat" description="ANK" evidence="19">
    <location>
        <begin position="168"/>
        <end position="200"/>
    </location>
</feature>
<dbReference type="FunFam" id="1.25.40.20:FF:000018">
    <property type="entry name" value="Transient receptor potential cation channel subfamily V member 1"/>
    <property type="match status" value="1"/>
</dbReference>
<keyword evidence="15" id="KW-0406">Ion transport</keyword>
<dbReference type="GO" id="GO:0005886">
    <property type="term" value="C:plasma membrane"/>
    <property type="evidence" value="ECO:0007669"/>
    <property type="project" value="UniProtKB-SubCell"/>
</dbReference>
<dbReference type="Gene3D" id="1.25.40.20">
    <property type="entry name" value="Ankyrin repeat-containing domain"/>
    <property type="match status" value="1"/>
</dbReference>
<evidence type="ECO:0000256" key="6">
    <source>
        <dbReference type="ARBA" id="ARBA00022692"/>
    </source>
</evidence>
<keyword evidence="4" id="KW-0109">Calcium transport</keyword>
<dbReference type="NCBIfam" id="TIGR00870">
    <property type="entry name" value="trp"/>
    <property type="match status" value="1"/>
</dbReference>